<dbReference type="GO" id="GO:0016279">
    <property type="term" value="F:protein-lysine N-methyltransferase activity"/>
    <property type="evidence" value="ECO:0007669"/>
    <property type="project" value="TreeGrafter"/>
</dbReference>
<dbReference type="Proteomes" id="UP000027222">
    <property type="component" value="Unassembled WGS sequence"/>
</dbReference>
<keyword evidence="1" id="KW-0489">Methyltransferase</keyword>
<dbReference type="STRING" id="685588.A0A067SVY6"/>
<dbReference type="GO" id="GO:0005634">
    <property type="term" value="C:nucleus"/>
    <property type="evidence" value="ECO:0007669"/>
    <property type="project" value="TreeGrafter"/>
</dbReference>
<dbReference type="SUPFAM" id="SSF82199">
    <property type="entry name" value="SET domain"/>
    <property type="match status" value="1"/>
</dbReference>
<dbReference type="GO" id="GO:0032259">
    <property type="term" value="P:methylation"/>
    <property type="evidence" value="ECO:0007669"/>
    <property type="project" value="UniProtKB-KW"/>
</dbReference>
<gene>
    <name evidence="6" type="ORF">GALMADRAFT_248981</name>
</gene>
<dbReference type="HOGENOM" id="CLU_017135_0_0_1"/>
<reference evidence="7" key="1">
    <citation type="journal article" date="2014" name="Proc. Natl. Acad. Sci. U.S.A.">
        <title>Extensive sampling of basidiomycete genomes demonstrates inadequacy of the white-rot/brown-rot paradigm for wood decay fungi.</title>
        <authorList>
            <person name="Riley R."/>
            <person name="Salamov A.A."/>
            <person name="Brown D.W."/>
            <person name="Nagy L.G."/>
            <person name="Floudas D."/>
            <person name="Held B.W."/>
            <person name="Levasseur A."/>
            <person name="Lombard V."/>
            <person name="Morin E."/>
            <person name="Otillar R."/>
            <person name="Lindquist E.A."/>
            <person name="Sun H."/>
            <person name="LaButti K.M."/>
            <person name="Schmutz J."/>
            <person name="Jabbour D."/>
            <person name="Luo H."/>
            <person name="Baker S.E."/>
            <person name="Pisabarro A.G."/>
            <person name="Walton J.D."/>
            <person name="Blanchette R.A."/>
            <person name="Henrissat B."/>
            <person name="Martin F."/>
            <person name="Cullen D."/>
            <person name="Hibbett D.S."/>
            <person name="Grigoriev I.V."/>
        </authorList>
    </citation>
    <scope>NUCLEOTIDE SEQUENCE [LARGE SCALE GENOMIC DNA]</scope>
    <source>
        <strain evidence="7">CBS 339.88</strain>
    </source>
</reference>
<dbReference type="InterPro" id="IPR001214">
    <property type="entry name" value="SET_dom"/>
</dbReference>
<proteinExistence type="predicted"/>
<evidence type="ECO:0000256" key="2">
    <source>
        <dbReference type="ARBA" id="ARBA00022679"/>
    </source>
</evidence>
<accession>A0A067SVY6</accession>
<feature type="compositionally biased region" description="Basic and acidic residues" evidence="4">
    <location>
        <begin position="200"/>
        <end position="210"/>
    </location>
</feature>
<feature type="region of interest" description="Disordered" evidence="4">
    <location>
        <begin position="542"/>
        <end position="588"/>
    </location>
</feature>
<evidence type="ECO:0000313" key="6">
    <source>
        <dbReference type="EMBL" id="KDR75090.1"/>
    </source>
</evidence>
<feature type="compositionally biased region" description="Acidic residues" evidence="4">
    <location>
        <begin position="236"/>
        <end position="247"/>
    </location>
</feature>
<dbReference type="InterPro" id="IPR046341">
    <property type="entry name" value="SET_dom_sf"/>
</dbReference>
<dbReference type="InterPro" id="IPR015353">
    <property type="entry name" value="Rubisco_LSMT_subst-bd"/>
</dbReference>
<feature type="domain" description="SET" evidence="5">
    <location>
        <begin position="23"/>
        <end position="324"/>
    </location>
</feature>
<dbReference type="OrthoDB" id="341421at2759"/>
<keyword evidence="7" id="KW-1185">Reference proteome</keyword>
<dbReference type="InterPro" id="IPR036464">
    <property type="entry name" value="Rubisco_LSMT_subst-bd_sf"/>
</dbReference>
<dbReference type="SUPFAM" id="SSF81822">
    <property type="entry name" value="RuBisCo LSMT C-terminal, substrate-binding domain"/>
    <property type="match status" value="1"/>
</dbReference>
<dbReference type="Gene3D" id="3.90.1410.10">
    <property type="entry name" value="set domain protein methyltransferase, domain 1"/>
    <property type="match status" value="2"/>
</dbReference>
<feature type="region of interest" description="Disordered" evidence="4">
    <location>
        <begin position="189"/>
        <end position="275"/>
    </location>
</feature>
<keyword evidence="2" id="KW-0808">Transferase</keyword>
<evidence type="ECO:0000313" key="7">
    <source>
        <dbReference type="Proteomes" id="UP000027222"/>
    </source>
</evidence>
<dbReference type="PANTHER" id="PTHR13271:SF34">
    <property type="entry name" value="N-LYSINE METHYLTRANSFERASE SETD6"/>
    <property type="match status" value="1"/>
</dbReference>
<keyword evidence="3" id="KW-0949">S-adenosyl-L-methionine</keyword>
<evidence type="ECO:0000256" key="4">
    <source>
        <dbReference type="SAM" id="MobiDB-lite"/>
    </source>
</evidence>
<evidence type="ECO:0000259" key="5">
    <source>
        <dbReference type="PROSITE" id="PS50280"/>
    </source>
</evidence>
<dbReference type="PROSITE" id="PS50280">
    <property type="entry name" value="SET"/>
    <property type="match status" value="1"/>
</dbReference>
<dbReference type="Pfam" id="PF09273">
    <property type="entry name" value="Rubis-subs-bind"/>
    <property type="match status" value="1"/>
</dbReference>
<evidence type="ECO:0000256" key="1">
    <source>
        <dbReference type="ARBA" id="ARBA00022603"/>
    </source>
</evidence>
<name>A0A067SVY6_GALM3</name>
<evidence type="ECO:0000256" key="3">
    <source>
        <dbReference type="ARBA" id="ARBA00022691"/>
    </source>
</evidence>
<feature type="compositionally biased region" description="Acidic residues" evidence="4">
    <location>
        <begin position="256"/>
        <end position="275"/>
    </location>
</feature>
<dbReference type="EMBL" id="KL142381">
    <property type="protein sequence ID" value="KDR75090.1"/>
    <property type="molecule type" value="Genomic_DNA"/>
</dbReference>
<dbReference type="PANTHER" id="PTHR13271">
    <property type="entry name" value="UNCHARACTERIZED PUTATIVE METHYLTRANSFERASE"/>
    <property type="match status" value="1"/>
</dbReference>
<dbReference type="AlphaFoldDB" id="A0A067SVY6"/>
<organism evidence="6 7">
    <name type="scientific">Galerina marginata (strain CBS 339.88)</name>
    <dbReference type="NCBI Taxonomy" id="685588"/>
    <lineage>
        <taxon>Eukaryota</taxon>
        <taxon>Fungi</taxon>
        <taxon>Dikarya</taxon>
        <taxon>Basidiomycota</taxon>
        <taxon>Agaricomycotina</taxon>
        <taxon>Agaricomycetes</taxon>
        <taxon>Agaricomycetidae</taxon>
        <taxon>Agaricales</taxon>
        <taxon>Agaricineae</taxon>
        <taxon>Strophariaceae</taxon>
        <taxon>Galerina</taxon>
    </lineage>
</organism>
<feature type="region of interest" description="Disordered" evidence="4">
    <location>
        <begin position="406"/>
        <end position="430"/>
    </location>
</feature>
<feature type="compositionally biased region" description="Low complexity" evidence="4">
    <location>
        <begin position="421"/>
        <end position="430"/>
    </location>
</feature>
<protein>
    <recommendedName>
        <fullName evidence="5">SET domain-containing protein</fullName>
    </recommendedName>
</protein>
<sequence>MPSSEIQPFFTWFQAHNGYIDTTVMDVVQLPLSEGGRGAVALVDIPQNHVIFSVPRSLILTTRTCALSTKIGPGAWRTFGLHQGWAGLILCMMWEAARGAESKWDAYFDMMPTQFNTPMFWNEDDLTELKGTSVVEKLGKDQAEKDYREKILPAIDSRPDLFPKAEIPTRYSLEIFHIMGTRILSRSFTLATEEDDDEDAGKRKDEEKAGENPPHPAGEVHGDEDIGNASLGSAMDVDEPSTAEEPAEEHVHEGDNENENENGDGADDDEEDESAPEVAMIPLADVLNARYKTDNVKLFYEPDCLRMVSTRMIKAGEQIWNTYGDLPNADLLRGFGHVDYLPLPYAPGEFGNPGDVIELRADLVVRCALDLLNSENEKDKNTERQLTMEDMEDRIDWWLEEGGDDTFTLEHPSAAPPPSPSTSSKPNPTHPLTATLSIILLSFTHLMLLTPAEWARAKAKSKPPKPLADARALRVVLEALRRRGEAYSGSLEEDTALLSATPLSTLSLNKRHALIVRMGEKRVLTHVRKSVEEILAAVQAQEAEAASGGRKNQDKDKSTAQGAGASGSRAGKRKADALGGGEGRKKRK</sequence>
<dbReference type="InterPro" id="IPR050600">
    <property type="entry name" value="SETD3_SETD6_MTase"/>
</dbReference>
<dbReference type="Pfam" id="PF00856">
    <property type="entry name" value="SET"/>
    <property type="match status" value="1"/>
</dbReference>
<dbReference type="Gene3D" id="3.90.1420.10">
    <property type="entry name" value="Rubisco LSMT, substrate-binding domain"/>
    <property type="match status" value="1"/>
</dbReference>